<protein>
    <submittedName>
        <fullName evidence="2">Uncharacterized protein</fullName>
    </submittedName>
</protein>
<comment type="caution">
    <text evidence="2">The sequence shown here is derived from an EMBL/GenBank/DDBJ whole genome shotgun (WGS) entry which is preliminary data.</text>
</comment>
<name>A0AA47MRK8_MERPO</name>
<keyword evidence="1" id="KW-0472">Membrane</keyword>
<keyword evidence="1" id="KW-0812">Transmembrane</keyword>
<dbReference type="AlphaFoldDB" id="A0AA47MRK8"/>
<accession>A0AA47MRK8</accession>
<organism evidence="2 3">
    <name type="scientific">Merluccius polli</name>
    <name type="common">Benguela hake</name>
    <name type="synonym">Merluccius cadenati</name>
    <dbReference type="NCBI Taxonomy" id="89951"/>
    <lineage>
        <taxon>Eukaryota</taxon>
        <taxon>Metazoa</taxon>
        <taxon>Chordata</taxon>
        <taxon>Craniata</taxon>
        <taxon>Vertebrata</taxon>
        <taxon>Euteleostomi</taxon>
        <taxon>Actinopterygii</taxon>
        <taxon>Neopterygii</taxon>
        <taxon>Teleostei</taxon>
        <taxon>Neoteleostei</taxon>
        <taxon>Acanthomorphata</taxon>
        <taxon>Zeiogadaria</taxon>
        <taxon>Gadariae</taxon>
        <taxon>Gadiformes</taxon>
        <taxon>Gadoidei</taxon>
        <taxon>Merlucciidae</taxon>
        <taxon>Merluccius</taxon>
    </lineage>
</organism>
<dbReference type="EMBL" id="JAOPHQ010002865">
    <property type="protein sequence ID" value="KAK0145318.1"/>
    <property type="molecule type" value="Genomic_DNA"/>
</dbReference>
<keyword evidence="3" id="KW-1185">Reference proteome</keyword>
<evidence type="ECO:0000313" key="3">
    <source>
        <dbReference type="Proteomes" id="UP001174136"/>
    </source>
</evidence>
<evidence type="ECO:0000313" key="2">
    <source>
        <dbReference type="EMBL" id="KAK0145318.1"/>
    </source>
</evidence>
<dbReference type="PANTHER" id="PTHR33332">
    <property type="entry name" value="REVERSE TRANSCRIPTASE DOMAIN-CONTAINING PROTEIN"/>
    <property type="match status" value="1"/>
</dbReference>
<reference evidence="2" key="1">
    <citation type="journal article" date="2023" name="Front. Mar. Sci.">
        <title>A new Merluccius polli reference genome to investigate the effects of global change in West African waters.</title>
        <authorList>
            <person name="Mateo J.L."/>
            <person name="Blanco-Fernandez C."/>
            <person name="Garcia-Vazquez E."/>
            <person name="Machado-Schiaffino G."/>
        </authorList>
    </citation>
    <scope>NUCLEOTIDE SEQUENCE</scope>
    <source>
        <strain evidence="2">C29</strain>
        <tissue evidence="2">Fin</tissue>
    </source>
</reference>
<dbReference type="Proteomes" id="UP001174136">
    <property type="component" value="Unassembled WGS sequence"/>
</dbReference>
<evidence type="ECO:0000256" key="1">
    <source>
        <dbReference type="SAM" id="Phobius"/>
    </source>
</evidence>
<keyword evidence="1" id="KW-1133">Transmembrane helix</keyword>
<proteinExistence type="predicted"/>
<feature type="transmembrane region" description="Helical" evidence="1">
    <location>
        <begin position="208"/>
        <end position="231"/>
    </location>
</feature>
<sequence>MPGKDCPHMDLQVTAEGINVPPSTTARNLGMVLDNQLCCTADITAVARSCRFDLYNIHRIRPFLTREAAQLLVQALVVSHLEYCNSLLAGLPLSHVTPLFRDLHWLPVAAHIRFKTMLMAYKALQYVQNSADRVLTRTEPCTSPQPCNNSTDSLSSYSRTNYSTVWLLHTSLTFSLPIPLTFSLPIPLTFSLPIPLTFSLPIPLTFSLPIPLTFSIPIPLTFPLPIPLLSLSQKKALLNQMYYYYYYYYYYY</sequence>
<feature type="transmembrane region" description="Helical" evidence="1">
    <location>
        <begin position="165"/>
        <end position="188"/>
    </location>
</feature>
<gene>
    <name evidence="2" type="ORF">N1851_015793</name>
</gene>